<accession>A0AAW0A3R6</accession>
<keyword evidence="3" id="KW-1185">Reference proteome</keyword>
<comment type="caution">
    <text evidence="2">The sequence shown here is derived from an EMBL/GenBank/DDBJ whole genome shotgun (WGS) entry which is preliminary data.</text>
</comment>
<reference evidence="2 3" key="1">
    <citation type="journal article" date="2024" name="J Genomics">
        <title>Draft genome sequencing and assembly of Favolaschia claudopus CIRM-BRFM 2984 isolated from oak limbs.</title>
        <authorList>
            <person name="Navarro D."/>
            <person name="Drula E."/>
            <person name="Chaduli D."/>
            <person name="Cazenave R."/>
            <person name="Ahrendt S."/>
            <person name="Wang J."/>
            <person name="Lipzen A."/>
            <person name="Daum C."/>
            <person name="Barry K."/>
            <person name="Grigoriev I.V."/>
            <person name="Favel A."/>
            <person name="Rosso M.N."/>
            <person name="Martin F."/>
        </authorList>
    </citation>
    <scope>NUCLEOTIDE SEQUENCE [LARGE SCALE GENOMIC DNA]</scope>
    <source>
        <strain evidence="2 3">CIRM-BRFM 2984</strain>
    </source>
</reference>
<dbReference type="AlphaFoldDB" id="A0AAW0A3R6"/>
<feature type="compositionally biased region" description="Basic residues" evidence="1">
    <location>
        <begin position="92"/>
        <end position="107"/>
    </location>
</feature>
<dbReference type="Proteomes" id="UP001362999">
    <property type="component" value="Unassembled WGS sequence"/>
</dbReference>
<evidence type="ECO:0000313" key="2">
    <source>
        <dbReference type="EMBL" id="KAK7000285.1"/>
    </source>
</evidence>
<gene>
    <name evidence="2" type="ORF">R3P38DRAFT_3219176</name>
</gene>
<dbReference type="EMBL" id="JAWWNJ010000089">
    <property type="protein sequence ID" value="KAK7000285.1"/>
    <property type="molecule type" value="Genomic_DNA"/>
</dbReference>
<feature type="region of interest" description="Disordered" evidence="1">
    <location>
        <begin position="43"/>
        <end position="136"/>
    </location>
</feature>
<sequence length="136" mass="15226">MHMLASSFFRRIRSAVIIVSPLLFILLTTPVRRTTAILLPRPSRVYDATAEPMSTPPRPLPPHVTVLRASHSQARSPPLQDDDTDLGPRRPPPSRHPSHRVLCRGVRRSGIARCRASKPRKLSAGAYARGEERKRT</sequence>
<protein>
    <submittedName>
        <fullName evidence="2">Uncharacterized protein</fullName>
    </submittedName>
</protein>
<name>A0AAW0A3R6_9AGAR</name>
<proteinExistence type="predicted"/>
<evidence type="ECO:0000313" key="3">
    <source>
        <dbReference type="Proteomes" id="UP001362999"/>
    </source>
</evidence>
<evidence type="ECO:0000256" key="1">
    <source>
        <dbReference type="SAM" id="MobiDB-lite"/>
    </source>
</evidence>
<organism evidence="2 3">
    <name type="scientific">Favolaschia claudopus</name>
    <dbReference type="NCBI Taxonomy" id="2862362"/>
    <lineage>
        <taxon>Eukaryota</taxon>
        <taxon>Fungi</taxon>
        <taxon>Dikarya</taxon>
        <taxon>Basidiomycota</taxon>
        <taxon>Agaricomycotina</taxon>
        <taxon>Agaricomycetes</taxon>
        <taxon>Agaricomycetidae</taxon>
        <taxon>Agaricales</taxon>
        <taxon>Marasmiineae</taxon>
        <taxon>Mycenaceae</taxon>
        <taxon>Favolaschia</taxon>
    </lineage>
</organism>